<accession>A0AAV5TXG9</accession>
<name>A0AAV5TXG9_9BILA</name>
<dbReference type="AlphaFoldDB" id="A0AAV5TXG9"/>
<dbReference type="GO" id="GO:0016020">
    <property type="term" value="C:membrane"/>
    <property type="evidence" value="ECO:0007669"/>
    <property type="project" value="TreeGrafter"/>
</dbReference>
<protein>
    <recommendedName>
        <fullName evidence="1">SGNH domain-containing protein</fullName>
    </recommendedName>
</protein>
<reference evidence="2" key="1">
    <citation type="submission" date="2023-10" db="EMBL/GenBank/DDBJ databases">
        <title>Genome assembly of Pristionchus species.</title>
        <authorList>
            <person name="Yoshida K."/>
            <person name="Sommer R.J."/>
        </authorList>
    </citation>
    <scope>NUCLEOTIDE SEQUENCE</scope>
    <source>
        <strain evidence="2">RS0144</strain>
    </source>
</reference>
<comment type="caution">
    <text evidence="2">The sequence shown here is derived from an EMBL/GenBank/DDBJ whole genome shotgun (WGS) entry which is preliminary data.</text>
</comment>
<evidence type="ECO:0000313" key="3">
    <source>
        <dbReference type="Proteomes" id="UP001432027"/>
    </source>
</evidence>
<evidence type="ECO:0000259" key="1">
    <source>
        <dbReference type="Pfam" id="PF19040"/>
    </source>
</evidence>
<dbReference type="EMBL" id="BTSX01000005">
    <property type="protein sequence ID" value="GMS98887.1"/>
    <property type="molecule type" value="Genomic_DNA"/>
</dbReference>
<organism evidence="2 3">
    <name type="scientific">Pristionchus entomophagus</name>
    <dbReference type="NCBI Taxonomy" id="358040"/>
    <lineage>
        <taxon>Eukaryota</taxon>
        <taxon>Metazoa</taxon>
        <taxon>Ecdysozoa</taxon>
        <taxon>Nematoda</taxon>
        <taxon>Chromadorea</taxon>
        <taxon>Rhabditida</taxon>
        <taxon>Rhabditina</taxon>
        <taxon>Diplogasteromorpha</taxon>
        <taxon>Diplogasteroidea</taxon>
        <taxon>Neodiplogasteridae</taxon>
        <taxon>Pristionchus</taxon>
    </lineage>
</organism>
<gene>
    <name evidence="2" type="ORF">PENTCL1PPCAC_21062</name>
</gene>
<evidence type="ECO:0000313" key="2">
    <source>
        <dbReference type="EMBL" id="GMS98887.1"/>
    </source>
</evidence>
<dbReference type="Pfam" id="PF19040">
    <property type="entry name" value="SGNH"/>
    <property type="match status" value="1"/>
</dbReference>
<proteinExistence type="predicted"/>
<dbReference type="GO" id="GO:0000271">
    <property type="term" value="P:polysaccharide biosynthetic process"/>
    <property type="evidence" value="ECO:0007669"/>
    <property type="project" value="TreeGrafter"/>
</dbReference>
<keyword evidence="3" id="KW-1185">Reference proteome</keyword>
<dbReference type="InterPro" id="IPR050879">
    <property type="entry name" value="Acyltransferase_3"/>
</dbReference>
<dbReference type="InterPro" id="IPR043968">
    <property type="entry name" value="SGNH"/>
</dbReference>
<feature type="domain" description="SGNH" evidence="1">
    <location>
        <begin position="7"/>
        <end position="219"/>
    </location>
</feature>
<dbReference type="Proteomes" id="UP001432027">
    <property type="component" value="Unassembled WGS sequence"/>
</dbReference>
<dbReference type="PANTHER" id="PTHR23028">
    <property type="entry name" value="ACETYLTRANSFERASE"/>
    <property type="match status" value="1"/>
</dbReference>
<sequence>MPAGNGSLSFLVIGNSYAANHGRLIVDDLKEHYGRMAIHTVSECEPLIDTKNYYCKDAHKLQQGFLDDIDTFKPDVIFLSARFIEPNVPIDGESVQDDVLYKSMMEKLRKYEEKVQKVFILQAFPRTANLQNLENARIRAGKSVEDYMDEAIEADAFPMRKRVEEIAKHCEKCVVYDLMNLHMVNGTFMVTNPVTHLHYFEALRHHTPIGLKLVEPLYRKLSDNFYGLMKSKWPSNLLTWID</sequence>
<dbReference type="PANTHER" id="PTHR23028:SF127">
    <property type="entry name" value="ACYL_TRANSF_3 DOMAIN-CONTAINING PROTEIN-RELATED"/>
    <property type="match status" value="1"/>
</dbReference>